<dbReference type="EMBL" id="CM007653">
    <property type="protein sequence ID" value="ONI15486.1"/>
    <property type="molecule type" value="Genomic_DNA"/>
</dbReference>
<dbReference type="Gramene" id="ONI15487">
    <property type="protein sequence ID" value="ONI15487"/>
    <property type="gene ID" value="PRUPE_3G045300"/>
</dbReference>
<keyword evidence="6" id="KW-0238">DNA-binding</keyword>
<dbReference type="OrthoDB" id="608866at2759"/>
<keyword evidence="5" id="KW-0175">Coiled coil</keyword>
<dbReference type="FunFam" id="1.10.10.60:FF:000168">
    <property type="entry name" value="Telomere repeat-binding factor 1"/>
    <property type="match status" value="1"/>
</dbReference>
<dbReference type="Gramene" id="ONI15484">
    <property type="protein sequence ID" value="ONI15484"/>
    <property type="gene ID" value="PRUPE_3G045300"/>
</dbReference>
<dbReference type="EMBL" id="CM007653">
    <property type="protein sequence ID" value="ONI15488.1"/>
    <property type="molecule type" value="Genomic_DNA"/>
</dbReference>
<dbReference type="Gene3D" id="1.10.10.10">
    <property type="entry name" value="Winged helix-like DNA-binding domain superfamily/Winged helix DNA-binding domain"/>
    <property type="match status" value="1"/>
</dbReference>
<dbReference type="EMBL" id="CM007653">
    <property type="protein sequence ID" value="ONI15484.1"/>
    <property type="molecule type" value="Genomic_DNA"/>
</dbReference>
<evidence type="ECO:0000256" key="11">
    <source>
        <dbReference type="SAM" id="MobiDB-lite"/>
    </source>
</evidence>
<evidence type="ECO:0000259" key="12">
    <source>
        <dbReference type="PROSITE" id="PS50090"/>
    </source>
</evidence>
<evidence type="ECO:0000259" key="13">
    <source>
        <dbReference type="PROSITE" id="PS51294"/>
    </source>
</evidence>
<dbReference type="Gene3D" id="1.10.10.60">
    <property type="entry name" value="Homeodomain-like"/>
    <property type="match status" value="1"/>
</dbReference>
<comment type="subcellular location">
    <subcellularLocation>
        <location evidence="1">Chromosome</location>
    </subcellularLocation>
    <subcellularLocation>
        <location evidence="2">Nucleus</location>
        <location evidence="2">Nucleolus</location>
    </subcellularLocation>
</comment>
<dbReference type="STRING" id="3760.A0A251PYE7"/>
<dbReference type="InterPro" id="IPR017930">
    <property type="entry name" value="Myb_dom"/>
</dbReference>
<feature type="compositionally biased region" description="Low complexity" evidence="11">
    <location>
        <begin position="107"/>
        <end position="119"/>
    </location>
</feature>
<gene>
    <name evidence="15" type="ORF">PRUPE_3G045300</name>
</gene>
<evidence type="ECO:0000256" key="1">
    <source>
        <dbReference type="ARBA" id="ARBA00004286"/>
    </source>
</evidence>
<evidence type="ECO:0000313" key="16">
    <source>
        <dbReference type="Proteomes" id="UP000006882"/>
    </source>
</evidence>
<dbReference type="Gramene" id="ONI15485">
    <property type="protein sequence ID" value="ONI15485"/>
    <property type="gene ID" value="PRUPE_3G045300"/>
</dbReference>
<dbReference type="InterPro" id="IPR036390">
    <property type="entry name" value="WH_DNA-bd_sf"/>
</dbReference>
<dbReference type="Pfam" id="PF00538">
    <property type="entry name" value="Linker_histone"/>
    <property type="match status" value="1"/>
</dbReference>
<evidence type="ECO:0000256" key="6">
    <source>
        <dbReference type="ARBA" id="ARBA00023125"/>
    </source>
</evidence>
<dbReference type="AlphaFoldDB" id="A0A251PYE7"/>
<evidence type="ECO:0000256" key="9">
    <source>
        <dbReference type="ARBA" id="ARBA00032813"/>
    </source>
</evidence>
<evidence type="ECO:0000313" key="15">
    <source>
        <dbReference type="EMBL" id="ONI15485.1"/>
    </source>
</evidence>
<dbReference type="PROSITE" id="PS50090">
    <property type="entry name" value="MYB_LIKE"/>
    <property type="match status" value="1"/>
</dbReference>
<feature type="domain" description="H15" evidence="14">
    <location>
        <begin position="142"/>
        <end position="212"/>
    </location>
</feature>
<evidence type="ECO:0000259" key="14">
    <source>
        <dbReference type="PROSITE" id="PS51504"/>
    </source>
</evidence>
<dbReference type="EMBL" id="CM007653">
    <property type="protein sequence ID" value="ONI15487.1"/>
    <property type="molecule type" value="Genomic_DNA"/>
</dbReference>
<dbReference type="InterPro" id="IPR009057">
    <property type="entry name" value="Homeodomain-like_sf"/>
</dbReference>
<evidence type="ECO:0000256" key="7">
    <source>
        <dbReference type="ARBA" id="ARBA00023163"/>
    </source>
</evidence>
<organism evidence="15 16">
    <name type="scientific">Prunus persica</name>
    <name type="common">Peach</name>
    <name type="synonym">Amygdalus persica</name>
    <dbReference type="NCBI Taxonomy" id="3760"/>
    <lineage>
        <taxon>Eukaryota</taxon>
        <taxon>Viridiplantae</taxon>
        <taxon>Streptophyta</taxon>
        <taxon>Embryophyta</taxon>
        <taxon>Tracheophyta</taxon>
        <taxon>Spermatophyta</taxon>
        <taxon>Magnoliopsida</taxon>
        <taxon>eudicotyledons</taxon>
        <taxon>Gunneridae</taxon>
        <taxon>Pentapetalae</taxon>
        <taxon>rosids</taxon>
        <taxon>fabids</taxon>
        <taxon>Rosales</taxon>
        <taxon>Rosaceae</taxon>
        <taxon>Amygdaloideae</taxon>
        <taxon>Amygdaleae</taxon>
        <taxon>Prunus</taxon>
    </lineage>
</organism>
<keyword evidence="7" id="KW-0804">Transcription</keyword>
<dbReference type="InterPro" id="IPR036388">
    <property type="entry name" value="WH-like_DNA-bd_sf"/>
</dbReference>
<accession>A0A251PYE7</accession>
<dbReference type="FunFam" id="1.10.246.220:FF:000002">
    <property type="entry name" value="Telomere repeat-binding factor 1"/>
    <property type="match status" value="1"/>
</dbReference>
<dbReference type="Pfam" id="PF00249">
    <property type="entry name" value="Myb_DNA-binding"/>
    <property type="match status" value="1"/>
</dbReference>
<dbReference type="GO" id="GO:0006334">
    <property type="term" value="P:nucleosome assembly"/>
    <property type="evidence" value="ECO:0007669"/>
    <property type="project" value="InterPro"/>
</dbReference>
<dbReference type="SMART" id="SM00717">
    <property type="entry name" value="SANT"/>
    <property type="match status" value="1"/>
</dbReference>
<evidence type="ECO:0000256" key="4">
    <source>
        <dbReference type="ARBA" id="ARBA00023015"/>
    </source>
</evidence>
<dbReference type="Proteomes" id="UP000006882">
    <property type="component" value="Chromosome G3"/>
</dbReference>
<dbReference type="GO" id="GO:0003691">
    <property type="term" value="F:double-stranded telomeric DNA binding"/>
    <property type="evidence" value="ECO:0007669"/>
    <property type="project" value="InterPro"/>
</dbReference>
<evidence type="ECO:0000256" key="8">
    <source>
        <dbReference type="ARBA" id="ARBA00023242"/>
    </source>
</evidence>
<dbReference type="InterPro" id="IPR044597">
    <property type="entry name" value="SMH1-6"/>
</dbReference>
<dbReference type="SMART" id="SM00526">
    <property type="entry name" value="H15"/>
    <property type="match status" value="1"/>
</dbReference>
<dbReference type="GO" id="GO:0005730">
    <property type="term" value="C:nucleolus"/>
    <property type="evidence" value="ECO:0007669"/>
    <property type="project" value="UniProtKB-SubCell"/>
</dbReference>
<protein>
    <recommendedName>
        <fullName evidence="9">MYB transcription factor</fullName>
    </recommendedName>
</protein>
<sequence>MGNQKQKWTAEEEEGLLAGVAKHGPGKWKNILKDPEFASVLIHRSNIDLKDKWRNLSVSTSGHGSKDRPRGTKVKNRVSAQHLVRNSAPTASVRPNASPASAPPNSSPASVRPSASPASVCPNASPDAMMDDAVNSAPELKSASQYDPMIFQALSTMKDMNGSDLGAILNFIEQRHEVPVPPNFRRLLGPRLRRLVSQGKLEKVQNGYKLKKDATFGTKTPTLTRNQRDVRPRKLQNSGSMTFTETVQDAAETAAHKLADAEDKSFVAAVAMKEADRISKMTEDNESILQLIEEIYERCSRGEVVALA</sequence>
<dbReference type="Gramene" id="ONI15486">
    <property type="protein sequence ID" value="ONI15486"/>
    <property type="gene ID" value="PRUPE_3G045300"/>
</dbReference>
<dbReference type="PROSITE" id="PS51294">
    <property type="entry name" value="HTH_MYB"/>
    <property type="match status" value="1"/>
</dbReference>
<proteinExistence type="predicted"/>
<comment type="function">
    <text evidence="10">Binds preferentially double-stranded telomeric repeats.</text>
</comment>
<keyword evidence="3" id="KW-0158">Chromosome</keyword>
<reference evidence="15 16" key="1">
    <citation type="journal article" date="2013" name="Nat. Genet.">
        <title>The high-quality draft genome of peach (Prunus persica) identifies unique patterns of genetic diversity, domestication and genome evolution.</title>
        <authorList>
            <consortium name="International Peach Genome Initiative"/>
            <person name="Verde I."/>
            <person name="Abbott A.G."/>
            <person name="Scalabrin S."/>
            <person name="Jung S."/>
            <person name="Shu S."/>
            <person name="Marroni F."/>
            <person name="Zhebentyayeva T."/>
            <person name="Dettori M.T."/>
            <person name="Grimwood J."/>
            <person name="Cattonaro F."/>
            <person name="Zuccolo A."/>
            <person name="Rossini L."/>
            <person name="Jenkins J."/>
            <person name="Vendramin E."/>
            <person name="Meisel L.A."/>
            <person name="Decroocq V."/>
            <person name="Sosinski B."/>
            <person name="Prochnik S."/>
            <person name="Mitros T."/>
            <person name="Policriti A."/>
            <person name="Cipriani G."/>
            <person name="Dondini L."/>
            <person name="Ficklin S."/>
            <person name="Goodstein D.M."/>
            <person name="Xuan P."/>
            <person name="Del Fabbro C."/>
            <person name="Aramini V."/>
            <person name="Copetti D."/>
            <person name="Gonzalez S."/>
            <person name="Horner D.S."/>
            <person name="Falchi R."/>
            <person name="Lucas S."/>
            <person name="Mica E."/>
            <person name="Maldonado J."/>
            <person name="Lazzari B."/>
            <person name="Bielenberg D."/>
            <person name="Pirona R."/>
            <person name="Miculan M."/>
            <person name="Barakat A."/>
            <person name="Testolin R."/>
            <person name="Stella A."/>
            <person name="Tartarini S."/>
            <person name="Tonutti P."/>
            <person name="Arus P."/>
            <person name="Orellana A."/>
            <person name="Wells C."/>
            <person name="Main D."/>
            <person name="Vizzotto G."/>
            <person name="Silva H."/>
            <person name="Salamini F."/>
            <person name="Schmutz J."/>
            <person name="Morgante M."/>
            <person name="Rokhsar D.S."/>
        </authorList>
    </citation>
    <scope>NUCLEOTIDE SEQUENCE [LARGE SCALE GENOMIC DNA]</scope>
    <source>
        <strain evidence="16">cv. Nemared</strain>
    </source>
</reference>
<name>A0A251PYE7_PRUPE</name>
<dbReference type="eggNOG" id="ENOG502QTN3">
    <property type="taxonomic scope" value="Eukaryota"/>
</dbReference>
<keyword evidence="4" id="KW-0805">Transcription regulation</keyword>
<feature type="compositionally biased region" description="Low complexity" evidence="11">
    <location>
        <begin position="91"/>
        <end position="100"/>
    </location>
</feature>
<feature type="domain" description="Myb-like" evidence="12">
    <location>
        <begin position="1"/>
        <end position="57"/>
    </location>
</feature>
<dbReference type="GO" id="GO:0000786">
    <property type="term" value="C:nucleosome"/>
    <property type="evidence" value="ECO:0007669"/>
    <property type="project" value="InterPro"/>
</dbReference>
<feature type="domain" description="HTH myb-type" evidence="13">
    <location>
        <begin position="1"/>
        <end position="61"/>
    </location>
</feature>
<reference evidence="15" key="2">
    <citation type="submission" date="2016-12" db="EMBL/GenBank/DDBJ databases">
        <title>WGS assembly of Prunus persica.</title>
        <authorList>
            <person name="Verde I."/>
            <person name="Jenkins J."/>
            <person name="Dondini L."/>
            <person name="Micali S."/>
            <person name="Pagliarani G."/>
            <person name="Vendramin E."/>
            <person name="Paris R."/>
            <person name="Aramini V."/>
            <person name="Gazza L."/>
            <person name="Rossini L."/>
            <person name="Bassi D."/>
            <person name="Troggio M."/>
            <person name="Shu S."/>
            <person name="Grimwood J.H."/>
            <person name="Tartarini S."/>
            <person name="Dettori M.T."/>
            <person name="Schmutz J."/>
        </authorList>
    </citation>
    <scope>NUCLEOTIDE SEQUENCE</scope>
</reference>
<evidence type="ECO:0000256" key="5">
    <source>
        <dbReference type="ARBA" id="ARBA00023054"/>
    </source>
</evidence>
<keyword evidence="8" id="KW-0539">Nucleus</keyword>
<feature type="region of interest" description="Disordered" evidence="11">
    <location>
        <begin position="55"/>
        <end position="127"/>
    </location>
</feature>
<evidence type="ECO:0000256" key="3">
    <source>
        <dbReference type="ARBA" id="ARBA00022454"/>
    </source>
</evidence>
<dbReference type="PANTHER" id="PTHR46267:SF3">
    <property type="entry name" value="TELOMERE REPEAT-BINDING FACTOR 4-RELATED"/>
    <property type="match status" value="1"/>
</dbReference>
<evidence type="ECO:0000256" key="10">
    <source>
        <dbReference type="ARBA" id="ARBA00053063"/>
    </source>
</evidence>
<dbReference type="CDD" id="cd11660">
    <property type="entry name" value="SANT_TRF"/>
    <property type="match status" value="1"/>
</dbReference>
<dbReference type="SUPFAM" id="SSF46689">
    <property type="entry name" value="Homeodomain-like"/>
    <property type="match status" value="1"/>
</dbReference>
<evidence type="ECO:0000256" key="2">
    <source>
        <dbReference type="ARBA" id="ARBA00004604"/>
    </source>
</evidence>
<dbReference type="SUPFAM" id="SSF46785">
    <property type="entry name" value="Winged helix' DNA-binding domain"/>
    <property type="match status" value="1"/>
</dbReference>
<dbReference type="SMR" id="A0A251PYE7"/>
<dbReference type="Gramene" id="ONI15488">
    <property type="protein sequence ID" value="ONI15488"/>
    <property type="gene ID" value="PRUPE_3G045300"/>
</dbReference>
<dbReference type="InterPro" id="IPR001005">
    <property type="entry name" value="SANT/Myb"/>
</dbReference>
<dbReference type="InterPro" id="IPR005818">
    <property type="entry name" value="Histone_H1/H5_H15"/>
</dbReference>
<dbReference type="EMBL" id="CM007653">
    <property type="protein sequence ID" value="ONI15485.1"/>
    <property type="molecule type" value="Genomic_DNA"/>
</dbReference>
<dbReference type="PANTHER" id="PTHR46267">
    <property type="entry name" value="SINGLE MYB HISTONE 4"/>
    <property type="match status" value="1"/>
</dbReference>
<dbReference type="PROSITE" id="PS51504">
    <property type="entry name" value="H15"/>
    <property type="match status" value="1"/>
</dbReference>
<keyword evidence="16" id="KW-1185">Reference proteome</keyword>